<dbReference type="InterPro" id="IPR005828">
    <property type="entry name" value="MFS_sugar_transport-like"/>
</dbReference>
<dbReference type="GO" id="GO:0005351">
    <property type="term" value="F:carbohydrate:proton symporter activity"/>
    <property type="evidence" value="ECO:0007669"/>
    <property type="project" value="TreeGrafter"/>
</dbReference>
<feature type="domain" description="Major facilitator superfamily (MFS) profile" evidence="7">
    <location>
        <begin position="1"/>
        <end position="464"/>
    </location>
</feature>
<evidence type="ECO:0000256" key="5">
    <source>
        <dbReference type="ARBA" id="ARBA00023136"/>
    </source>
</evidence>
<evidence type="ECO:0000256" key="4">
    <source>
        <dbReference type="ARBA" id="ARBA00022989"/>
    </source>
</evidence>
<dbReference type="InterPro" id="IPR050360">
    <property type="entry name" value="MFS_Sugar_Transporters"/>
</dbReference>
<proteinExistence type="inferred from homology"/>
<dbReference type="PROSITE" id="PS50850">
    <property type="entry name" value="MFS"/>
    <property type="match status" value="1"/>
</dbReference>
<evidence type="ECO:0000259" key="7">
    <source>
        <dbReference type="PROSITE" id="PS50850"/>
    </source>
</evidence>
<keyword evidence="4 6" id="KW-1133">Transmembrane helix</keyword>
<keyword evidence="3 6" id="KW-0812">Transmembrane</keyword>
<evidence type="ECO:0000313" key="9">
    <source>
        <dbReference type="Proteomes" id="UP000326565"/>
    </source>
</evidence>
<dbReference type="InterPro" id="IPR005829">
    <property type="entry name" value="Sugar_transporter_CS"/>
</dbReference>
<gene>
    <name evidence="8" type="ORF">BDV29DRAFT_201031</name>
</gene>
<keyword evidence="5 6" id="KW-0472">Membrane</keyword>
<dbReference type="Gene3D" id="1.20.1250.20">
    <property type="entry name" value="MFS general substrate transporter like domains"/>
    <property type="match status" value="2"/>
</dbReference>
<comment type="similarity">
    <text evidence="2">Belongs to the major facilitator superfamily. Sugar transporter (TC 2.A.1.1) family.</text>
</comment>
<feature type="transmembrane region" description="Helical" evidence="6">
    <location>
        <begin position="380"/>
        <end position="404"/>
    </location>
</feature>
<dbReference type="SUPFAM" id="SSF103473">
    <property type="entry name" value="MFS general substrate transporter"/>
    <property type="match status" value="1"/>
</dbReference>
<dbReference type="OrthoDB" id="6612291at2759"/>
<feature type="transmembrane region" description="Helical" evidence="6">
    <location>
        <begin position="162"/>
        <end position="184"/>
    </location>
</feature>
<comment type="subcellular location">
    <subcellularLocation>
        <location evidence="1">Membrane</location>
        <topology evidence="1">Multi-pass membrane protein</topology>
    </subcellularLocation>
</comment>
<protein>
    <recommendedName>
        <fullName evidence="7">Major facilitator superfamily (MFS) profile domain-containing protein</fullName>
    </recommendedName>
</protein>
<dbReference type="PANTHER" id="PTHR48022:SF10">
    <property type="entry name" value="MAJOR FACILITATOR SUPERFAMILY (MFS) PROFILE DOMAIN-CONTAINING PROTEIN"/>
    <property type="match status" value="1"/>
</dbReference>
<dbReference type="Proteomes" id="UP000326565">
    <property type="component" value="Unassembled WGS sequence"/>
</dbReference>
<dbReference type="PANTHER" id="PTHR48022">
    <property type="entry name" value="PLASTIDIC GLUCOSE TRANSPORTER 4"/>
    <property type="match status" value="1"/>
</dbReference>
<accession>A0A5N5X3I7</accession>
<feature type="transmembrane region" description="Helical" evidence="6">
    <location>
        <begin position="314"/>
        <end position="334"/>
    </location>
</feature>
<name>A0A5N5X3I7_9EURO</name>
<dbReference type="EMBL" id="ML732198">
    <property type="protein sequence ID" value="KAB8075179.1"/>
    <property type="molecule type" value="Genomic_DNA"/>
</dbReference>
<evidence type="ECO:0000256" key="1">
    <source>
        <dbReference type="ARBA" id="ARBA00004141"/>
    </source>
</evidence>
<feature type="transmembrane region" description="Helical" evidence="6">
    <location>
        <begin position="441"/>
        <end position="460"/>
    </location>
</feature>
<keyword evidence="9" id="KW-1185">Reference proteome</keyword>
<dbReference type="PROSITE" id="PS00216">
    <property type="entry name" value="SUGAR_TRANSPORT_1"/>
    <property type="match status" value="1"/>
</dbReference>
<evidence type="ECO:0000313" key="8">
    <source>
        <dbReference type="EMBL" id="KAB8075179.1"/>
    </source>
</evidence>
<evidence type="ECO:0000256" key="6">
    <source>
        <dbReference type="SAM" id="Phobius"/>
    </source>
</evidence>
<sequence length="517" mass="57445">MFVPNGMLFSYFNARLDLACSLISISSLNYGFDNQGFATTQAMDAFDRRLNYIGFAAGAPIGSQISSRFGRRWCMLSMSAYALVTATITITSRSRDQILAARILNYVYVGMELAVVPTFQSEIVPAKVRGLAVGSYQFSITIGGLIVNSICRGTSNIQDDRAWRLPLGLFYVIPTTIFISIWFVPESPRWLLQKGRVEESKASLRRLRHGYFTSEQIDSEFHELQTVLEQETEKGHWVDLVRGVNLKRTAFVFMVNFFQQATGQAFSSQYGAVYVKQLGRINPFDMTVVLSVLNRLSIISSMALSDRVGRRPMLLASSVVMAAGMLTMGGLGTPDPMTTDLKKGVVGMYVVMALGFALGWGPQTYVVATELPALRLRDMTLQLGFIVNVIFKYALLLSCSPPFYGIFLECSMKLTGHSSFVVNFTIPYLVDAEYAGLNSKIGFIFAAVSIFAFFCTYFFLPECRGKSLEQIDVMFHLDVKLRDFASYDASTLVVEWEGKGGGEGAVHTVTVREDTKQ</sequence>
<dbReference type="Pfam" id="PF00083">
    <property type="entry name" value="Sugar_tr"/>
    <property type="match status" value="2"/>
</dbReference>
<dbReference type="InterPro" id="IPR036259">
    <property type="entry name" value="MFS_trans_sf"/>
</dbReference>
<feature type="transmembrane region" description="Helical" evidence="6">
    <location>
        <begin position="346"/>
        <end position="368"/>
    </location>
</feature>
<evidence type="ECO:0000256" key="3">
    <source>
        <dbReference type="ARBA" id="ARBA00022692"/>
    </source>
</evidence>
<reference evidence="8 9" key="1">
    <citation type="submission" date="2019-04" db="EMBL/GenBank/DDBJ databases">
        <title>Friends and foes A comparative genomics study of 23 Aspergillus species from section Flavi.</title>
        <authorList>
            <consortium name="DOE Joint Genome Institute"/>
            <person name="Kjaerbolling I."/>
            <person name="Vesth T."/>
            <person name="Frisvad J.C."/>
            <person name="Nybo J.L."/>
            <person name="Theobald S."/>
            <person name="Kildgaard S."/>
            <person name="Isbrandt T."/>
            <person name="Kuo A."/>
            <person name="Sato A."/>
            <person name="Lyhne E.K."/>
            <person name="Kogle M.E."/>
            <person name="Wiebenga A."/>
            <person name="Kun R.S."/>
            <person name="Lubbers R.J."/>
            <person name="Makela M.R."/>
            <person name="Barry K."/>
            <person name="Chovatia M."/>
            <person name="Clum A."/>
            <person name="Daum C."/>
            <person name="Haridas S."/>
            <person name="He G."/>
            <person name="LaButti K."/>
            <person name="Lipzen A."/>
            <person name="Mondo S."/>
            <person name="Riley R."/>
            <person name="Salamov A."/>
            <person name="Simmons B.A."/>
            <person name="Magnuson J.K."/>
            <person name="Henrissat B."/>
            <person name="Mortensen U.H."/>
            <person name="Larsen T.O."/>
            <person name="Devries R.P."/>
            <person name="Grigoriev I.V."/>
            <person name="Machida M."/>
            <person name="Baker S.E."/>
            <person name="Andersen M.R."/>
        </authorList>
    </citation>
    <scope>NUCLEOTIDE SEQUENCE [LARGE SCALE GENOMIC DNA]</scope>
    <source>
        <strain evidence="8 9">CBS 151.66</strain>
    </source>
</reference>
<evidence type="ECO:0000256" key="2">
    <source>
        <dbReference type="ARBA" id="ARBA00010992"/>
    </source>
</evidence>
<dbReference type="AlphaFoldDB" id="A0A5N5X3I7"/>
<organism evidence="8 9">
    <name type="scientific">Aspergillus leporis</name>
    <dbReference type="NCBI Taxonomy" id="41062"/>
    <lineage>
        <taxon>Eukaryota</taxon>
        <taxon>Fungi</taxon>
        <taxon>Dikarya</taxon>
        <taxon>Ascomycota</taxon>
        <taxon>Pezizomycotina</taxon>
        <taxon>Eurotiomycetes</taxon>
        <taxon>Eurotiomycetidae</taxon>
        <taxon>Eurotiales</taxon>
        <taxon>Aspergillaceae</taxon>
        <taxon>Aspergillus</taxon>
        <taxon>Aspergillus subgen. Circumdati</taxon>
    </lineage>
</organism>
<dbReference type="InterPro" id="IPR020846">
    <property type="entry name" value="MFS_dom"/>
</dbReference>
<dbReference type="GO" id="GO:0016020">
    <property type="term" value="C:membrane"/>
    <property type="evidence" value="ECO:0007669"/>
    <property type="project" value="UniProtKB-SubCell"/>
</dbReference>